<accession>A0A0F9AVU7</accession>
<dbReference type="EMBL" id="LAZR01040759">
    <property type="protein sequence ID" value="KKL13689.1"/>
    <property type="molecule type" value="Genomic_DNA"/>
</dbReference>
<gene>
    <name evidence="1" type="ORF">LCGC14_2523240</name>
</gene>
<comment type="caution">
    <text evidence="1">The sequence shown here is derived from an EMBL/GenBank/DDBJ whole genome shotgun (WGS) entry which is preliminary data.</text>
</comment>
<sequence>MVEKFKFFVTGISKKTGKKERFAAKTKSEIKREITPLLTDVKIREGGFVIRRRKR</sequence>
<name>A0A0F9AVU7_9ZZZZ</name>
<proteinExistence type="predicted"/>
<organism evidence="1">
    <name type="scientific">marine sediment metagenome</name>
    <dbReference type="NCBI Taxonomy" id="412755"/>
    <lineage>
        <taxon>unclassified sequences</taxon>
        <taxon>metagenomes</taxon>
        <taxon>ecological metagenomes</taxon>
    </lineage>
</organism>
<dbReference type="AlphaFoldDB" id="A0A0F9AVU7"/>
<evidence type="ECO:0000313" key="1">
    <source>
        <dbReference type="EMBL" id="KKL13689.1"/>
    </source>
</evidence>
<reference evidence="1" key="1">
    <citation type="journal article" date="2015" name="Nature">
        <title>Complex archaea that bridge the gap between prokaryotes and eukaryotes.</title>
        <authorList>
            <person name="Spang A."/>
            <person name="Saw J.H."/>
            <person name="Jorgensen S.L."/>
            <person name="Zaremba-Niedzwiedzka K."/>
            <person name="Martijn J."/>
            <person name="Lind A.E."/>
            <person name="van Eijk R."/>
            <person name="Schleper C."/>
            <person name="Guy L."/>
            <person name="Ettema T.J."/>
        </authorList>
    </citation>
    <scope>NUCLEOTIDE SEQUENCE</scope>
</reference>
<protein>
    <submittedName>
        <fullName evidence="1">Uncharacterized protein</fullName>
    </submittedName>
</protein>